<evidence type="ECO:0000256" key="5">
    <source>
        <dbReference type="NCBIfam" id="TIGR00260"/>
    </source>
</evidence>
<evidence type="ECO:0000256" key="2">
    <source>
        <dbReference type="ARBA" id="ARBA00005517"/>
    </source>
</evidence>
<keyword evidence="4 9" id="KW-0456">Lyase</keyword>
<evidence type="ECO:0000313" key="9">
    <source>
        <dbReference type="EMBL" id="URJ28064.1"/>
    </source>
</evidence>
<comment type="cofactor">
    <cofactor evidence="1 6">
        <name>pyridoxal 5'-phosphate</name>
        <dbReference type="ChEBI" id="CHEBI:597326"/>
    </cofactor>
</comment>
<dbReference type="SUPFAM" id="SSF53686">
    <property type="entry name" value="Tryptophan synthase beta subunit-like PLP-dependent enzymes"/>
    <property type="match status" value="1"/>
</dbReference>
<dbReference type="InterPro" id="IPR037158">
    <property type="entry name" value="Thr_synth_N_sf"/>
</dbReference>
<dbReference type="InterPro" id="IPR029144">
    <property type="entry name" value="Thr_synth_N"/>
</dbReference>
<keyword evidence="3 6" id="KW-0663">Pyridoxal phosphate</keyword>
<dbReference type="FunFam" id="3.40.50.1100:FF:000022">
    <property type="entry name" value="Threonine synthase"/>
    <property type="match status" value="1"/>
</dbReference>
<dbReference type="Proteomes" id="UP001056209">
    <property type="component" value="Chromosome"/>
</dbReference>
<comment type="similarity">
    <text evidence="2">Belongs to the threonine synthase family.</text>
</comment>
<evidence type="ECO:0000259" key="7">
    <source>
        <dbReference type="Pfam" id="PF00291"/>
    </source>
</evidence>
<protein>
    <recommendedName>
        <fullName evidence="5">Threonine synthase</fullName>
        <ecNumber evidence="5">4.2.3.1</ecNumber>
    </recommendedName>
</protein>
<gene>
    <name evidence="9" type="primary">thrC</name>
    <name evidence="9" type="ORF">M9393_02680</name>
</gene>
<evidence type="ECO:0000313" key="10">
    <source>
        <dbReference type="Proteomes" id="UP001056209"/>
    </source>
</evidence>
<evidence type="ECO:0000256" key="4">
    <source>
        <dbReference type="ARBA" id="ARBA00023239"/>
    </source>
</evidence>
<sequence>MKLYNVKQHDEQVTFYQALIQGLGKDQGLFFPVDLPKFSALEINSMLEMNFIERSVHILSTYIGSELSKNSILSCVQNAFNFPVPLVFIKNNIAILELFHGPTLAFKDFGSRLMAQMLNKVNHQFDKPMVILTATSGDTGAAVAHAFVDLSNIHVIILYPKGKISVLQERLFCTLGGNISTISVDGDFDSCQFLVKKAFEDNILRQILDLNSANSINISRLLAQVCYYFEGISQLPHQMHNKLVIAVPSGNFGNLTAGLLAQSCGLPVKKFIAATNVNDTVPRFLKNGYWEPHPTVSTFSNAMDVSCPNNWPRIEELFRRENRSIKELKYGCVNDMLTEKTVQEISDLGYLSEPHTAVAYRLLSDQLDSDEFGICLGTAHPVKFKELVECFLKKKIQVVLPVSLKERMRLPILSYETSKCFSSLRNLILKIVS</sequence>
<dbReference type="NCBIfam" id="TIGR00260">
    <property type="entry name" value="thrC"/>
    <property type="match status" value="1"/>
</dbReference>
<reference evidence="9" key="1">
    <citation type="submission" date="2022-05" db="EMBL/GenBank/DDBJ databases">
        <title>Impact of host demography and evolutionary history on endosymbiont molecular evolution: a test in carpenter ants (Genus Camponotus) and their Blochmannia endosymbionts.</title>
        <authorList>
            <person name="Manthey J.D."/>
            <person name="Giron J.C."/>
            <person name="Hruska J.P."/>
        </authorList>
    </citation>
    <scope>NUCLEOTIDE SEQUENCE</scope>
    <source>
        <strain evidence="9">C-039</strain>
    </source>
</reference>
<dbReference type="InterPro" id="IPR001926">
    <property type="entry name" value="TrpB-like_PALP"/>
</dbReference>
<dbReference type="GO" id="GO:0004795">
    <property type="term" value="F:threonine synthase activity"/>
    <property type="evidence" value="ECO:0007669"/>
    <property type="project" value="UniProtKB-UniRule"/>
</dbReference>
<dbReference type="Pfam" id="PF14821">
    <property type="entry name" value="Thr_synth_N"/>
    <property type="match status" value="1"/>
</dbReference>
<dbReference type="PANTHER" id="PTHR42690:SF1">
    <property type="entry name" value="THREONINE SYNTHASE-LIKE 2"/>
    <property type="match status" value="1"/>
</dbReference>
<evidence type="ECO:0000256" key="6">
    <source>
        <dbReference type="PIRSR" id="PIRSR604450-51"/>
    </source>
</evidence>
<organism evidence="9 10">
    <name type="scientific">Candidatus Blochmannia vicinus</name>
    <name type="common">nom. nud.</name>
    <dbReference type="NCBI Taxonomy" id="251540"/>
    <lineage>
        <taxon>Bacteria</taxon>
        <taxon>Pseudomonadati</taxon>
        <taxon>Pseudomonadota</taxon>
        <taxon>Gammaproteobacteria</taxon>
        <taxon>Enterobacterales</taxon>
        <taxon>Enterobacteriaceae</taxon>
        <taxon>ant endosymbionts</taxon>
        <taxon>Candidatus Blochmanniella</taxon>
    </lineage>
</organism>
<dbReference type="Pfam" id="PF00291">
    <property type="entry name" value="PALP"/>
    <property type="match status" value="1"/>
</dbReference>
<evidence type="ECO:0000256" key="3">
    <source>
        <dbReference type="ARBA" id="ARBA00022898"/>
    </source>
</evidence>
<name>A0A9Q8TVL1_9ENTR</name>
<evidence type="ECO:0000259" key="8">
    <source>
        <dbReference type="Pfam" id="PF14821"/>
    </source>
</evidence>
<dbReference type="EMBL" id="CP097753">
    <property type="protein sequence ID" value="URJ28064.1"/>
    <property type="molecule type" value="Genomic_DNA"/>
</dbReference>
<feature type="domain" description="Tryptophan synthase beta chain-like PALP" evidence="7">
    <location>
        <begin position="96"/>
        <end position="368"/>
    </location>
</feature>
<dbReference type="Gene3D" id="3.40.50.1100">
    <property type="match status" value="2"/>
</dbReference>
<evidence type="ECO:0000256" key="1">
    <source>
        <dbReference type="ARBA" id="ARBA00001933"/>
    </source>
</evidence>
<dbReference type="EC" id="4.2.3.1" evidence="5"/>
<accession>A0A9Q8TVL1</accession>
<dbReference type="RefSeq" id="WP_250248463.1">
    <property type="nucleotide sequence ID" value="NZ_CP097753.1"/>
</dbReference>
<dbReference type="PANTHER" id="PTHR42690">
    <property type="entry name" value="THREONINE SYNTHASE FAMILY MEMBER"/>
    <property type="match status" value="1"/>
</dbReference>
<feature type="modified residue" description="N6-(pyridoxal phosphate)lysine" evidence="6">
    <location>
        <position position="107"/>
    </location>
</feature>
<dbReference type="Gene3D" id="3.90.1380.10">
    <property type="entry name" value="Threonine synthase, N-terminal domain"/>
    <property type="match status" value="1"/>
</dbReference>
<proteinExistence type="inferred from homology"/>
<feature type="domain" description="Threonine synthase N-terminal" evidence="8">
    <location>
        <begin position="8"/>
        <end position="80"/>
    </location>
</feature>
<dbReference type="InterPro" id="IPR051166">
    <property type="entry name" value="Threonine_Synthase"/>
</dbReference>
<dbReference type="InterPro" id="IPR036052">
    <property type="entry name" value="TrpB-like_PALP_sf"/>
</dbReference>
<dbReference type="InterPro" id="IPR004450">
    <property type="entry name" value="Thr_synthase-like"/>
</dbReference>
<dbReference type="AlphaFoldDB" id="A0A9Q8TVL1"/>
<dbReference type="GO" id="GO:0009088">
    <property type="term" value="P:threonine biosynthetic process"/>
    <property type="evidence" value="ECO:0007669"/>
    <property type="project" value="UniProtKB-UniRule"/>
</dbReference>